<dbReference type="InterPro" id="IPR036188">
    <property type="entry name" value="FAD/NAD-bd_sf"/>
</dbReference>
<feature type="domain" description="FAD dependent oxidoreductase" evidence="9">
    <location>
        <begin position="33"/>
        <end position="436"/>
    </location>
</feature>
<dbReference type="EMBL" id="LUCH01020830">
    <property type="protein sequence ID" value="KAF5394123.1"/>
    <property type="molecule type" value="Genomic_DNA"/>
</dbReference>
<keyword evidence="3" id="KW-0274">FAD</keyword>
<dbReference type="Proteomes" id="UP000748531">
    <property type="component" value="Unassembled WGS sequence"/>
</dbReference>
<dbReference type="InterPro" id="IPR006076">
    <property type="entry name" value="FAD-dep_OxRdtase"/>
</dbReference>
<evidence type="ECO:0000259" key="9">
    <source>
        <dbReference type="Pfam" id="PF01266"/>
    </source>
</evidence>
<evidence type="ECO:0000256" key="3">
    <source>
        <dbReference type="ARBA" id="ARBA00022827"/>
    </source>
</evidence>
<keyword evidence="2" id="KW-0285">Flavoprotein</keyword>
<evidence type="ECO:0000256" key="5">
    <source>
        <dbReference type="ARBA" id="ARBA00036066"/>
    </source>
</evidence>
<evidence type="ECO:0000313" key="11">
    <source>
        <dbReference type="Proteomes" id="UP000748531"/>
    </source>
</evidence>
<evidence type="ECO:0000256" key="2">
    <source>
        <dbReference type="ARBA" id="ARBA00022630"/>
    </source>
</evidence>
<dbReference type="Gene3D" id="3.50.50.60">
    <property type="entry name" value="FAD/NAD(P)-binding domain"/>
    <property type="match status" value="1"/>
</dbReference>
<comment type="cofactor">
    <cofactor evidence="1">
        <name>FAD</name>
        <dbReference type="ChEBI" id="CHEBI:57692"/>
    </cofactor>
</comment>
<evidence type="ECO:0000256" key="8">
    <source>
        <dbReference type="ARBA" id="ARBA00041137"/>
    </source>
</evidence>
<protein>
    <recommendedName>
        <fullName evidence="8">L-2-hydroxyglutarate dehydrogenase, mitochondrial</fullName>
        <ecNumber evidence="7">1.1.99.2</ecNumber>
    </recommendedName>
</protein>
<comment type="similarity">
    <text evidence="6">Belongs to the L2HGDH family.</text>
</comment>
<dbReference type="GO" id="GO:0047545">
    <property type="term" value="F:(S)-2-hydroxyglutarate dehydrogenase activity"/>
    <property type="evidence" value="ECO:0007669"/>
    <property type="project" value="UniProtKB-EC"/>
</dbReference>
<organism evidence="10 11">
    <name type="scientific">Paragonimus heterotremus</name>
    <dbReference type="NCBI Taxonomy" id="100268"/>
    <lineage>
        <taxon>Eukaryota</taxon>
        <taxon>Metazoa</taxon>
        <taxon>Spiralia</taxon>
        <taxon>Lophotrochozoa</taxon>
        <taxon>Platyhelminthes</taxon>
        <taxon>Trematoda</taxon>
        <taxon>Digenea</taxon>
        <taxon>Plagiorchiida</taxon>
        <taxon>Troglotremata</taxon>
        <taxon>Troglotrematidae</taxon>
        <taxon>Paragonimus</taxon>
    </lineage>
</organism>
<dbReference type="Gene3D" id="3.30.9.10">
    <property type="entry name" value="D-Amino Acid Oxidase, subunit A, domain 2"/>
    <property type="match status" value="1"/>
</dbReference>
<proteinExistence type="inferred from homology"/>
<keyword evidence="4" id="KW-0560">Oxidoreductase</keyword>
<dbReference type="AlphaFoldDB" id="A0A8J4SY21"/>
<evidence type="ECO:0000256" key="7">
    <source>
        <dbReference type="ARBA" id="ARBA00038878"/>
    </source>
</evidence>
<evidence type="ECO:0000256" key="4">
    <source>
        <dbReference type="ARBA" id="ARBA00023002"/>
    </source>
</evidence>
<evidence type="ECO:0000256" key="1">
    <source>
        <dbReference type="ARBA" id="ARBA00001974"/>
    </source>
</evidence>
<evidence type="ECO:0000256" key="6">
    <source>
        <dbReference type="ARBA" id="ARBA00037941"/>
    </source>
</evidence>
<dbReference type="NCBIfam" id="NF008726">
    <property type="entry name" value="PRK11728.1"/>
    <property type="match status" value="1"/>
</dbReference>
<reference evidence="10" key="1">
    <citation type="submission" date="2019-05" db="EMBL/GenBank/DDBJ databases">
        <title>Annotation for the trematode Paragonimus heterotremus.</title>
        <authorList>
            <person name="Choi Y.-J."/>
        </authorList>
    </citation>
    <scope>NUCLEOTIDE SEQUENCE</scope>
    <source>
        <strain evidence="10">LC</strain>
    </source>
</reference>
<name>A0A8J4SY21_9TREM</name>
<dbReference type="EC" id="1.1.99.2" evidence="7"/>
<dbReference type="SUPFAM" id="SSF51905">
    <property type="entry name" value="FAD/NAD(P)-binding domain"/>
    <property type="match status" value="1"/>
</dbReference>
<comment type="catalytic activity">
    <reaction evidence="5">
        <text>(S)-2-hydroxyglutarate + A = 2-oxoglutarate + AH2</text>
        <dbReference type="Rhea" id="RHEA:21252"/>
        <dbReference type="ChEBI" id="CHEBI:13193"/>
        <dbReference type="ChEBI" id="CHEBI:16782"/>
        <dbReference type="ChEBI" id="CHEBI:16810"/>
        <dbReference type="ChEBI" id="CHEBI:17499"/>
        <dbReference type="EC" id="1.1.99.2"/>
    </reaction>
</comment>
<gene>
    <name evidence="10" type="ORF">PHET_12202</name>
</gene>
<evidence type="ECO:0000313" key="10">
    <source>
        <dbReference type="EMBL" id="KAF5394123.1"/>
    </source>
</evidence>
<accession>A0A8J4SY21</accession>
<dbReference type="PANTHER" id="PTHR43104:SF2">
    <property type="entry name" value="L-2-HYDROXYGLUTARATE DEHYDROGENASE, MITOCHONDRIAL"/>
    <property type="match status" value="1"/>
</dbReference>
<dbReference type="OrthoDB" id="498204at2759"/>
<dbReference type="Pfam" id="PF01266">
    <property type="entry name" value="DAO"/>
    <property type="match status" value="1"/>
</dbReference>
<keyword evidence="11" id="KW-1185">Reference proteome</keyword>
<sequence length="448" mass="50025">MLGVCFVKRAPKSTWRSVYRQVSSVKDSQTHVDCTIVGGGIVGLATARELSMRHPNMKFAVVEKEKDLSLHQSKNNSGVVHAGIYYAPGSLKAKLCVQGLERSYKYFKLKNIPHKTCGKLIVATNDQEVLHLDALYERALANGVPGVRMVNSDQIREIEPKCVGRKAIYSPETGIVDWRSVALSYAQDFRQNGGQIYTNFSVRAFKESPENTEYPVYIHALPGTVIPLPIIKTKYVITCAGLQSDRVAKLTGCTPYPKIIPFRGSYLKLKEDKCDMVKTNIYPVPNPNFPFLGVHFTPRIDGSVWLGPNALLSFDREGYGQFDFKLSDAIDSLTYPGFWKLAKKYFSYGLNEMVCNLLIRRQVKHLQKFVPTLKPSDVIRGPSGIRAQALSLNGELVDDFVIDFGKHGIGKLIMHVRNAPSPAATSSLAIASMLADNFEEMRKPQYRV</sequence>
<dbReference type="PANTHER" id="PTHR43104">
    <property type="entry name" value="L-2-HYDROXYGLUTARATE DEHYDROGENASE, MITOCHONDRIAL"/>
    <property type="match status" value="1"/>
</dbReference>
<comment type="caution">
    <text evidence="10">The sequence shown here is derived from an EMBL/GenBank/DDBJ whole genome shotgun (WGS) entry which is preliminary data.</text>
</comment>